<dbReference type="Proteomes" id="UP001341840">
    <property type="component" value="Unassembled WGS sequence"/>
</dbReference>
<evidence type="ECO:0000313" key="2">
    <source>
        <dbReference type="EMBL" id="MED6129216.1"/>
    </source>
</evidence>
<dbReference type="EMBL" id="JASCZI010034184">
    <property type="protein sequence ID" value="MED6129216.1"/>
    <property type="molecule type" value="Genomic_DNA"/>
</dbReference>
<proteinExistence type="predicted"/>
<feature type="region of interest" description="Disordered" evidence="1">
    <location>
        <begin position="1"/>
        <end position="29"/>
    </location>
</feature>
<comment type="caution">
    <text evidence="2">The sequence shown here is derived from an EMBL/GenBank/DDBJ whole genome shotgun (WGS) entry which is preliminary data.</text>
</comment>
<feature type="non-terminal residue" evidence="2">
    <location>
        <position position="1"/>
    </location>
</feature>
<accession>A0ABU6RYH1</accession>
<name>A0ABU6RYH1_9FABA</name>
<feature type="compositionally biased region" description="Basic and acidic residues" evidence="1">
    <location>
        <begin position="79"/>
        <end position="95"/>
    </location>
</feature>
<sequence length="136" mass="15521">RKMETAHRNGRVSDSFTGSSSTASLEEIESEDDLFSTYIDVEKLSGSGGISNGSVYAGNSDPHLHLLRRTLDLRNQAARKQEEEEEARRQYKRKEEEEEVVAAAQVKVARKKKKNRRTQNLRNKAAGEQEEEEAWR</sequence>
<evidence type="ECO:0000256" key="1">
    <source>
        <dbReference type="SAM" id="MobiDB-lite"/>
    </source>
</evidence>
<feature type="compositionally biased region" description="Low complexity" evidence="1">
    <location>
        <begin position="13"/>
        <end position="24"/>
    </location>
</feature>
<feature type="region of interest" description="Disordered" evidence="1">
    <location>
        <begin position="77"/>
        <end position="136"/>
    </location>
</feature>
<reference evidence="2 3" key="1">
    <citation type="journal article" date="2023" name="Plants (Basel)">
        <title>Bridging the Gap: Combining Genomics and Transcriptomics Approaches to Understand Stylosanthes scabra, an Orphan Legume from the Brazilian Caatinga.</title>
        <authorList>
            <person name="Ferreira-Neto J.R.C."/>
            <person name="da Silva M.D."/>
            <person name="Binneck E."/>
            <person name="de Melo N.F."/>
            <person name="da Silva R.H."/>
            <person name="de Melo A.L.T.M."/>
            <person name="Pandolfi V."/>
            <person name="Bustamante F.O."/>
            <person name="Brasileiro-Vidal A.C."/>
            <person name="Benko-Iseppon A.M."/>
        </authorList>
    </citation>
    <scope>NUCLEOTIDE SEQUENCE [LARGE SCALE GENOMIC DNA]</scope>
    <source>
        <tissue evidence="2">Leaves</tissue>
    </source>
</reference>
<gene>
    <name evidence="2" type="ORF">PIB30_105758</name>
</gene>
<evidence type="ECO:0000313" key="3">
    <source>
        <dbReference type="Proteomes" id="UP001341840"/>
    </source>
</evidence>
<feature type="compositionally biased region" description="Basic residues" evidence="1">
    <location>
        <begin position="108"/>
        <end position="119"/>
    </location>
</feature>
<keyword evidence="3" id="KW-1185">Reference proteome</keyword>
<organism evidence="2 3">
    <name type="scientific">Stylosanthes scabra</name>
    <dbReference type="NCBI Taxonomy" id="79078"/>
    <lineage>
        <taxon>Eukaryota</taxon>
        <taxon>Viridiplantae</taxon>
        <taxon>Streptophyta</taxon>
        <taxon>Embryophyta</taxon>
        <taxon>Tracheophyta</taxon>
        <taxon>Spermatophyta</taxon>
        <taxon>Magnoliopsida</taxon>
        <taxon>eudicotyledons</taxon>
        <taxon>Gunneridae</taxon>
        <taxon>Pentapetalae</taxon>
        <taxon>rosids</taxon>
        <taxon>fabids</taxon>
        <taxon>Fabales</taxon>
        <taxon>Fabaceae</taxon>
        <taxon>Papilionoideae</taxon>
        <taxon>50 kb inversion clade</taxon>
        <taxon>dalbergioids sensu lato</taxon>
        <taxon>Dalbergieae</taxon>
        <taxon>Pterocarpus clade</taxon>
        <taxon>Stylosanthes</taxon>
    </lineage>
</organism>
<protein>
    <submittedName>
        <fullName evidence="2">Uncharacterized protein</fullName>
    </submittedName>
</protein>